<evidence type="ECO:0000256" key="1">
    <source>
        <dbReference type="SAM" id="MobiDB-lite"/>
    </source>
</evidence>
<name>A0AAJ6HXL9_9ACTN</name>
<dbReference type="EMBL" id="CP130472">
    <property type="protein sequence ID" value="WLS46908.1"/>
    <property type="molecule type" value="Genomic_DNA"/>
</dbReference>
<gene>
    <name evidence="2" type="ORF">Q3V37_06530</name>
</gene>
<evidence type="ECO:0000313" key="2">
    <source>
        <dbReference type="EMBL" id="WLS46908.1"/>
    </source>
</evidence>
<sequence>MLVRLAAVKQALQAGDAERDFQTRPKGPPPLRHRREADKGIADAIDKAVKAARRKANKRKVKCVAEGYGPAAEASQWAHPCFSKT</sequence>
<dbReference type="KEGG" id="mprn:Q3V37_06530"/>
<accession>A0AAJ6HXL9</accession>
<reference evidence="2 3" key="1">
    <citation type="submission" date="2023-07" db="EMBL/GenBank/DDBJ databases">
        <title>Micromonospora profundi TRM 95458 converts glycerol to a new osmotic compound.</title>
        <authorList>
            <person name="Lu D."/>
        </authorList>
    </citation>
    <scope>NUCLEOTIDE SEQUENCE [LARGE SCALE GENOMIC DNA]</scope>
    <source>
        <strain evidence="2 3">TRM95458</strain>
    </source>
</reference>
<dbReference type="AlphaFoldDB" id="A0AAJ6HXL9"/>
<feature type="region of interest" description="Disordered" evidence="1">
    <location>
        <begin position="14"/>
        <end position="36"/>
    </location>
</feature>
<proteinExistence type="predicted"/>
<keyword evidence="3" id="KW-1185">Reference proteome</keyword>
<protein>
    <submittedName>
        <fullName evidence="2">Uncharacterized protein</fullName>
    </submittedName>
</protein>
<organism evidence="2 3">
    <name type="scientific">Micromonospora profundi</name>
    <dbReference type="NCBI Taxonomy" id="1420889"/>
    <lineage>
        <taxon>Bacteria</taxon>
        <taxon>Bacillati</taxon>
        <taxon>Actinomycetota</taxon>
        <taxon>Actinomycetes</taxon>
        <taxon>Micromonosporales</taxon>
        <taxon>Micromonosporaceae</taxon>
        <taxon>Micromonospora</taxon>
    </lineage>
</organism>
<dbReference type="RefSeq" id="WP_306273102.1">
    <property type="nucleotide sequence ID" value="NZ_CP130472.1"/>
</dbReference>
<evidence type="ECO:0000313" key="3">
    <source>
        <dbReference type="Proteomes" id="UP001235874"/>
    </source>
</evidence>
<dbReference type="Proteomes" id="UP001235874">
    <property type="component" value="Chromosome"/>
</dbReference>